<sequence length="70" mass="8066">MPYLELGDQTLLNGAYTVFVPFLLLDSVINRGLMEIRITPRENGVSTARLEFRNDMSSTLPRMTRKYDNN</sequence>
<proteinExistence type="predicted"/>
<reference evidence="2" key="1">
    <citation type="submission" date="2014-05" db="EMBL/GenBank/DDBJ databases">
        <authorList>
            <person name="Chronopoulou M."/>
        </authorList>
    </citation>
    <scope>NUCLEOTIDE SEQUENCE</scope>
    <source>
        <tissue evidence="2">Whole organism</tissue>
    </source>
</reference>
<keyword evidence="1" id="KW-0472">Membrane</keyword>
<dbReference type="EMBL" id="HACA01012005">
    <property type="protein sequence ID" value="CDW29366.1"/>
    <property type="molecule type" value="Transcribed_RNA"/>
</dbReference>
<name>A0A0K2TVH5_LEPSM</name>
<evidence type="ECO:0000313" key="2">
    <source>
        <dbReference type="EMBL" id="CDW29366.1"/>
    </source>
</evidence>
<accession>A0A0K2TVH5</accession>
<protein>
    <submittedName>
        <fullName evidence="2">Uncharacterized protein</fullName>
    </submittedName>
</protein>
<organism evidence="2">
    <name type="scientific">Lepeophtheirus salmonis</name>
    <name type="common">Salmon louse</name>
    <name type="synonym">Caligus salmonis</name>
    <dbReference type="NCBI Taxonomy" id="72036"/>
    <lineage>
        <taxon>Eukaryota</taxon>
        <taxon>Metazoa</taxon>
        <taxon>Ecdysozoa</taxon>
        <taxon>Arthropoda</taxon>
        <taxon>Crustacea</taxon>
        <taxon>Multicrustacea</taxon>
        <taxon>Hexanauplia</taxon>
        <taxon>Copepoda</taxon>
        <taxon>Siphonostomatoida</taxon>
        <taxon>Caligidae</taxon>
        <taxon>Lepeophtheirus</taxon>
    </lineage>
</organism>
<feature type="transmembrane region" description="Helical" evidence="1">
    <location>
        <begin position="12"/>
        <end position="29"/>
    </location>
</feature>
<keyword evidence="1" id="KW-1133">Transmembrane helix</keyword>
<keyword evidence="1" id="KW-0812">Transmembrane</keyword>
<evidence type="ECO:0000256" key="1">
    <source>
        <dbReference type="SAM" id="Phobius"/>
    </source>
</evidence>
<dbReference type="AlphaFoldDB" id="A0A0K2TVH5"/>